<dbReference type="PANTHER" id="PTHR12276:SF95">
    <property type="entry name" value="ENTH_VHS FAMILY PROTEIN"/>
    <property type="match status" value="1"/>
</dbReference>
<accession>A0A2G5CYJ8</accession>
<keyword evidence="5" id="KW-0175">Coiled coil</keyword>
<dbReference type="SMART" id="SM00273">
    <property type="entry name" value="ENTH"/>
    <property type="match status" value="1"/>
</dbReference>
<dbReference type="InterPro" id="IPR008942">
    <property type="entry name" value="ENTH_VHS"/>
</dbReference>
<evidence type="ECO:0000256" key="2">
    <source>
        <dbReference type="ARBA" id="ARBA00004555"/>
    </source>
</evidence>
<dbReference type="Pfam" id="PF01417">
    <property type="entry name" value="ENTH"/>
    <property type="match status" value="1"/>
</dbReference>
<dbReference type="OrthoDB" id="4033880at2759"/>
<keyword evidence="8" id="KW-1185">Reference proteome</keyword>
<protein>
    <recommendedName>
        <fullName evidence="6">ENTH domain-containing protein</fullName>
    </recommendedName>
</protein>
<dbReference type="InterPro" id="IPR013809">
    <property type="entry name" value="ENTH"/>
</dbReference>
<feature type="domain" description="ENTH" evidence="6">
    <location>
        <begin position="40"/>
        <end position="173"/>
    </location>
</feature>
<gene>
    <name evidence="7" type="ORF">AQUCO_03400318v1</name>
</gene>
<reference evidence="7 8" key="1">
    <citation type="submission" date="2017-09" db="EMBL/GenBank/DDBJ databases">
        <title>WGS assembly of Aquilegia coerulea Goldsmith.</title>
        <authorList>
            <person name="Hodges S."/>
            <person name="Kramer E."/>
            <person name="Nordborg M."/>
            <person name="Tomkins J."/>
            <person name="Borevitz J."/>
            <person name="Derieg N."/>
            <person name="Yan J."/>
            <person name="Mihaltcheva S."/>
            <person name="Hayes R.D."/>
            <person name="Rokhsar D."/>
        </authorList>
    </citation>
    <scope>NUCLEOTIDE SEQUENCE [LARGE SCALE GENOMIC DNA]</scope>
    <source>
        <strain evidence="8">cv. Goldsmith</strain>
    </source>
</reference>
<dbReference type="AlphaFoldDB" id="A0A2G5CYJ8"/>
<evidence type="ECO:0000256" key="5">
    <source>
        <dbReference type="SAM" id="Coils"/>
    </source>
</evidence>
<dbReference type="GO" id="GO:0005794">
    <property type="term" value="C:Golgi apparatus"/>
    <property type="evidence" value="ECO:0007669"/>
    <property type="project" value="UniProtKB-SubCell"/>
</dbReference>
<dbReference type="EMBL" id="KZ305051">
    <property type="protein sequence ID" value="PIA36336.1"/>
    <property type="molecule type" value="Genomic_DNA"/>
</dbReference>
<evidence type="ECO:0000259" key="6">
    <source>
        <dbReference type="PROSITE" id="PS50942"/>
    </source>
</evidence>
<keyword evidence="3" id="KW-0333">Golgi apparatus</keyword>
<evidence type="ECO:0000256" key="3">
    <source>
        <dbReference type="ARBA" id="ARBA00023034"/>
    </source>
</evidence>
<evidence type="ECO:0000313" key="8">
    <source>
        <dbReference type="Proteomes" id="UP000230069"/>
    </source>
</evidence>
<dbReference type="Gene3D" id="1.25.40.90">
    <property type="match status" value="1"/>
</dbReference>
<comment type="subcellular location">
    <subcellularLocation>
        <location evidence="1">Cytoplasmic vesicle</location>
        <location evidence="1">Clathrin-coated vesicle</location>
    </subcellularLocation>
    <subcellularLocation>
        <location evidence="2">Golgi apparatus</location>
    </subcellularLocation>
</comment>
<dbReference type="STRING" id="218851.A0A2G5CYJ8"/>
<dbReference type="GO" id="GO:0005886">
    <property type="term" value="C:plasma membrane"/>
    <property type="evidence" value="ECO:0007669"/>
    <property type="project" value="TreeGrafter"/>
</dbReference>
<dbReference type="CDD" id="cd03571">
    <property type="entry name" value="ENTH"/>
    <property type="match status" value="1"/>
</dbReference>
<dbReference type="GO" id="GO:0006897">
    <property type="term" value="P:endocytosis"/>
    <property type="evidence" value="ECO:0007669"/>
    <property type="project" value="TreeGrafter"/>
</dbReference>
<proteinExistence type="predicted"/>
<dbReference type="GO" id="GO:0005543">
    <property type="term" value="F:phospholipid binding"/>
    <property type="evidence" value="ECO:0007669"/>
    <property type="project" value="TreeGrafter"/>
</dbReference>
<dbReference type="InParanoid" id="A0A2G5CYJ8"/>
<dbReference type="GO" id="GO:0030125">
    <property type="term" value="C:clathrin vesicle coat"/>
    <property type="evidence" value="ECO:0007669"/>
    <property type="project" value="TreeGrafter"/>
</dbReference>
<dbReference type="PROSITE" id="PS50942">
    <property type="entry name" value="ENTH"/>
    <property type="match status" value="1"/>
</dbReference>
<dbReference type="Proteomes" id="UP000230069">
    <property type="component" value="Unassembled WGS sequence"/>
</dbReference>
<evidence type="ECO:0000256" key="4">
    <source>
        <dbReference type="ARBA" id="ARBA00023329"/>
    </source>
</evidence>
<dbReference type="PANTHER" id="PTHR12276">
    <property type="entry name" value="EPSIN/ENT-RELATED"/>
    <property type="match status" value="1"/>
</dbReference>
<dbReference type="GO" id="GO:0030276">
    <property type="term" value="F:clathrin binding"/>
    <property type="evidence" value="ECO:0007669"/>
    <property type="project" value="TreeGrafter"/>
</dbReference>
<name>A0A2G5CYJ8_AQUCA</name>
<evidence type="ECO:0000313" key="7">
    <source>
        <dbReference type="EMBL" id="PIA36336.1"/>
    </source>
</evidence>
<feature type="coiled-coil region" evidence="5">
    <location>
        <begin position="414"/>
        <end position="448"/>
    </location>
</feature>
<evidence type="ECO:0000256" key="1">
    <source>
        <dbReference type="ARBA" id="ARBA00004132"/>
    </source>
</evidence>
<keyword evidence="4" id="KW-0968">Cytoplasmic vesicle</keyword>
<dbReference type="GO" id="GO:0005768">
    <property type="term" value="C:endosome"/>
    <property type="evidence" value="ECO:0007669"/>
    <property type="project" value="TreeGrafter"/>
</dbReference>
<sequence>MTATTLGSCKSLITNSTMILNEMKKRASGFLHDKYKTARLVLTDVTQAELLAEEATNNEPCSPDAKTMTRITQASFEVDDYWRVVDVLHGRLYNLDWKLWRQSYKALVLLEFLLTHGPEDFAEEFQSDTDVIREFGNFKHIDERGFNWGACMQKKSERILKLLSGGEFYKEARLKAIKVTREIKGFGNLAASPSSSSSSTPSPSSSSSFGAARTSFGSYSTNSTPRWNDFHEFNKNDQCQHHKDLIDELSKEKSNTYSNVVLENIDNLHLWDCPMKESGSLLDTQEGKDDDEKKIKEAKYGYFDGIRSKLANFAEALIRMGCLEGLLSIEIPSKEILEEVWEKLNISSSPIYFFQDDGSEKNKQYKGYVEIVDDKTGEDYQFEGPWKSNPEDAEDAVALVALEQLQTIYPIQIIDVNLKEVVRLRKENEELLDRLRQIDTMVEDLKEDILAG</sequence>
<dbReference type="SUPFAM" id="SSF48464">
    <property type="entry name" value="ENTH/VHS domain"/>
    <property type="match status" value="1"/>
</dbReference>
<organism evidence="7 8">
    <name type="scientific">Aquilegia coerulea</name>
    <name type="common">Rocky mountain columbine</name>
    <dbReference type="NCBI Taxonomy" id="218851"/>
    <lineage>
        <taxon>Eukaryota</taxon>
        <taxon>Viridiplantae</taxon>
        <taxon>Streptophyta</taxon>
        <taxon>Embryophyta</taxon>
        <taxon>Tracheophyta</taxon>
        <taxon>Spermatophyta</taxon>
        <taxon>Magnoliopsida</taxon>
        <taxon>Ranunculales</taxon>
        <taxon>Ranunculaceae</taxon>
        <taxon>Thalictroideae</taxon>
        <taxon>Aquilegia</taxon>
    </lineage>
</organism>